<feature type="domain" description="Metaxin glutathione S-transferase" evidence="1">
    <location>
        <begin position="164"/>
        <end position="225"/>
    </location>
</feature>
<evidence type="ECO:0000259" key="2">
    <source>
        <dbReference type="Pfam" id="PF17172"/>
    </source>
</evidence>
<dbReference type="SFLD" id="SFLDG01200">
    <property type="entry name" value="SUF1.1"/>
    <property type="match status" value="1"/>
</dbReference>
<dbReference type="SFLD" id="SFLDS00019">
    <property type="entry name" value="Glutathione_Transferase_(cytos"/>
    <property type="match status" value="1"/>
</dbReference>
<dbReference type="OrthoDB" id="9810080at2"/>
<dbReference type="Proteomes" id="UP000324176">
    <property type="component" value="Unassembled WGS sequence"/>
</dbReference>
<dbReference type="InterPro" id="IPR033468">
    <property type="entry name" value="Metaxin_GST"/>
</dbReference>
<protein>
    <submittedName>
        <fullName evidence="3">Glutathione S-transferase</fullName>
    </submittedName>
</protein>
<dbReference type="CDD" id="cd03193">
    <property type="entry name" value="GST_C_Metaxin"/>
    <property type="match status" value="1"/>
</dbReference>
<dbReference type="KEGG" id="nco:AAW31_07855"/>
<dbReference type="PANTHER" id="PTHR12289:SF41">
    <property type="entry name" value="FAILED AXON CONNECTIONS-RELATED"/>
    <property type="match status" value="1"/>
</dbReference>
<evidence type="ECO:0000313" key="5">
    <source>
        <dbReference type="Proteomes" id="UP000034156"/>
    </source>
</evidence>
<dbReference type="InterPro" id="IPR012336">
    <property type="entry name" value="Thioredoxin-like_fold"/>
</dbReference>
<dbReference type="EMBL" id="VNHT01000099">
    <property type="protein sequence ID" value="TYP72988.1"/>
    <property type="molecule type" value="Genomic_DNA"/>
</dbReference>
<evidence type="ECO:0000259" key="1">
    <source>
        <dbReference type="Pfam" id="PF17171"/>
    </source>
</evidence>
<dbReference type="Pfam" id="PF17171">
    <property type="entry name" value="GST_C_6"/>
    <property type="match status" value="1"/>
</dbReference>
<dbReference type="GO" id="GO:0016740">
    <property type="term" value="F:transferase activity"/>
    <property type="evidence" value="ECO:0007669"/>
    <property type="project" value="UniProtKB-KW"/>
</dbReference>
<dbReference type="SUPFAM" id="SSF47616">
    <property type="entry name" value="GST C-terminal domain-like"/>
    <property type="match status" value="1"/>
</dbReference>
<dbReference type="PANTHER" id="PTHR12289">
    <property type="entry name" value="METAXIN RELATED"/>
    <property type="match status" value="1"/>
</dbReference>
<dbReference type="InterPro" id="IPR036282">
    <property type="entry name" value="Glutathione-S-Trfase_C_sf"/>
</dbReference>
<dbReference type="Gene3D" id="3.40.30.10">
    <property type="entry name" value="Glutaredoxin"/>
    <property type="match status" value="1"/>
</dbReference>
<reference evidence="4 6" key="3">
    <citation type="submission" date="2019-07" db="EMBL/GenBank/DDBJ databases">
        <title>Active sludge and wastewater microbial communities from Klosterneuburg, Austria.</title>
        <authorList>
            <person name="Wagner M."/>
        </authorList>
    </citation>
    <scope>NUCLEOTIDE SEQUENCE [LARGE SCALE GENOMIC DNA]</scope>
    <source>
        <strain evidence="4 6">Nm2</strain>
    </source>
</reference>
<dbReference type="PATRIC" id="fig|44574.3.peg.1911"/>
<dbReference type="SUPFAM" id="SSF52833">
    <property type="entry name" value="Thioredoxin-like"/>
    <property type="match status" value="1"/>
</dbReference>
<dbReference type="InterPro" id="IPR026928">
    <property type="entry name" value="FAX/IsoI-like"/>
</dbReference>
<dbReference type="InterPro" id="IPR050931">
    <property type="entry name" value="Mito_Protein_Transport_Metaxin"/>
</dbReference>
<dbReference type="EMBL" id="CP011451">
    <property type="protein sequence ID" value="AKH37734.1"/>
    <property type="molecule type" value="Genomic_DNA"/>
</dbReference>
<accession>A0A0F7KFW2</accession>
<evidence type="ECO:0000313" key="3">
    <source>
        <dbReference type="EMBL" id="AKH37734.1"/>
    </source>
</evidence>
<dbReference type="CDD" id="cd03080">
    <property type="entry name" value="GST_N_Metaxin_like"/>
    <property type="match status" value="1"/>
</dbReference>
<evidence type="ECO:0000313" key="4">
    <source>
        <dbReference type="EMBL" id="TYP72988.1"/>
    </source>
</evidence>
<dbReference type="GO" id="GO:0005737">
    <property type="term" value="C:cytoplasm"/>
    <property type="evidence" value="ECO:0007669"/>
    <property type="project" value="TreeGrafter"/>
</dbReference>
<dbReference type="AlphaFoldDB" id="A0A0F7KFW2"/>
<keyword evidence="5" id="KW-1185">Reference proteome</keyword>
<gene>
    <name evidence="3" type="ORF">AAW31_07855</name>
    <name evidence="4" type="ORF">BCL69_10994</name>
</gene>
<evidence type="ECO:0000313" key="6">
    <source>
        <dbReference type="Proteomes" id="UP000324176"/>
    </source>
</evidence>
<organism evidence="3 5">
    <name type="scientific">Nitrosomonas communis</name>
    <dbReference type="NCBI Taxonomy" id="44574"/>
    <lineage>
        <taxon>Bacteria</taxon>
        <taxon>Pseudomonadati</taxon>
        <taxon>Pseudomonadota</taxon>
        <taxon>Betaproteobacteria</taxon>
        <taxon>Nitrosomonadales</taxon>
        <taxon>Nitrosomonadaceae</taxon>
        <taxon>Nitrosomonas</taxon>
    </lineage>
</organism>
<proteinExistence type="predicted"/>
<keyword evidence="3" id="KW-0808">Transferase</keyword>
<reference evidence="5" key="1">
    <citation type="submission" date="2015-05" db="EMBL/GenBank/DDBJ databases">
        <title>Draft genome of Nitrosomonas communis strain Nm2.</title>
        <authorList>
            <person name="Kozlowski J.A."/>
            <person name="Kits K.D."/>
            <person name="Stein L.Y."/>
        </authorList>
    </citation>
    <scope>NUCLEOTIDE SEQUENCE [LARGE SCALE GENOMIC DNA]</scope>
    <source>
        <strain evidence="5">Nm2</strain>
    </source>
</reference>
<dbReference type="InterPro" id="IPR036249">
    <property type="entry name" value="Thioredoxin-like_sf"/>
</dbReference>
<dbReference type="RefSeq" id="WP_046849806.1">
    <property type="nucleotide sequence ID" value="NZ_CP011451.1"/>
</dbReference>
<dbReference type="InterPro" id="IPR040079">
    <property type="entry name" value="Glutathione_S-Trfase"/>
</dbReference>
<dbReference type="Proteomes" id="UP000034156">
    <property type="component" value="Chromosome"/>
</dbReference>
<dbReference type="Pfam" id="PF17172">
    <property type="entry name" value="GST_N_4"/>
    <property type="match status" value="1"/>
</dbReference>
<feature type="domain" description="Thioredoxin-like fold" evidence="2">
    <location>
        <begin position="18"/>
        <end position="112"/>
    </location>
</feature>
<sequence length="247" mass="28315">MIKLYQFERTWGIPNLSPFCCKIETYLRMAGIEYEIKPALPFSTPKGKLPYIQDNNEAIGDSRFIINYLKSIYKDLDEGRSAAELAGAIAMQRLLDEHLFWILLYSRWQYTDENWQINKKAIFGGLPPIIRDIVANRWRPKIKRQIYGHGTGRHQAEEIFTLGKLDIDALSASLGSKRYFLGHQPTTLDACAFGHLINIIGCPIESPLKEHGLSKNNLIDYVERIQGEFYQDLKNSNPSLTPQVEIP</sequence>
<dbReference type="SFLD" id="SFLDG01180">
    <property type="entry name" value="SUF1"/>
    <property type="match status" value="1"/>
</dbReference>
<name>A0A0F7KFW2_9PROT</name>
<reference evidence="3 5" key="2">
    <citation type="journal article" date="2016" name="Genome Announc.">
        <title>Genome Sequence of Nitrosomonas communis Strain Nm2, a Mesophilic Ammonia-Oxidizing Bacterium Isolated from Mediterranean Soil.</title>
        <authorList>
            <person name="Kozlowski J.A."/>
            <person name="Kits K.D."/>
            <person name="Stein L.Y."/>
        </authorList>
    </citation>
    <scope>NUCLEOTIDE SEQUENCE [LARGE SCALE GENOMIC DNA]</scope>
    <source>
        <strain evidence="3 5">Nm2</strain>
    </source>
</reference>